<proteinExistence type="predicted"/>
<dbReference type="EMBL" id="JAHUZE010000001">
    <property type="protein sequence ID" value="MBV7377605.1"/>
    <property type="molecule type" value="Genomic_DNA"/>
</dbReference>
<feature type="domain" description="HTH araC/xylS-type" evidence="2">
    <location>
        <begin position="179"/>
        <end position="277"/>
    </location>
</feature>
<keyword evidence="4" id="KW-1185">Reference proteome</keyword>
<protein>
    <submittedName>
        <fullName evidence="3">AraC family transcriptional regulator</fullName>
    </submittedName>
</protein>
<evidence type="ECO:0000313" key="4">
    <source>
        <dbReference type="Proteomes" id="UP000756530"/>
    </source>
</evidence>
<dbReference type="PANTHER" id="PTHR43280:SF19">
    <property type="entry name" value="4-HYDROXYPHENYLACETATE CATABOLISM PROTEIN"/>
    <property type="match status" value="1"/>
</dbReference>
<evidence type="ECO:0000313" key="3">
    <source>
        <dbReference type="EMBL" id="MBV7377605.1"/>
    </source>
</evidence>
<dbReference type="PROSITE" id="PS01124">
    <property type="entry name" value="HTH_ARAC_FAMILY_2"/>
    <property type="match status" value="1"/>
</dbReference>
<evidence type="ECO:0000256" key="1">
    <source>
        <dbReference type="ARBA" id="ARBA00023125"/>
    </source>
</evidence>
<comment type="caution">
    <text evidence="3">The sequence shown here is derived from an EMBL/GenBank/DDBJ whole genome shotgun (WGS) entry which is preliminary data.</text>
</comment>
<dbReference type="PANTHER" id="PTHR43280">
    <property type="entry name" value="ARAC-FAMILY TRANSCRIPTIONAL REGULATOR"/>
    <property type="match status" value="1"/>
</dbReference>
<dbReference type="RefSeq" id="WP_218390483.1">
    <property type="nucleotide sequence ID" value="NZ_JAHUZE010000001.1"/>
</dbReference>
<sequence>MLDSPLSRFRTGHIQCALQERVVAARSTASQHEWFVFFLDSGQAVAETQDGEFEMSGPALRWGPLDEHTRLRIAAGGAGYYLFFGTPIFEDAIGLAAEGADLRMFASQHLVATFERSDSLGQRLDRLFERITAEAQTPQFGSEVALSAYIRLLLVLFWRSVDRDVIPQDTRRHGLGEINRFRNLVEAHFRARWSAHQYADAMGITYDRLHDLCVRMVGKPPALLTRERSMHEARVLLQRTALSAERIAAMLGFSSPSQFNHFFKSMAGETPGAFRKQALVEAGKAEPRTADFADWP</sequence>
<dbReference type="Pfam" id="PF12833">
    <property type="entry name" value="HTH_18"/>
    <property type="match status" value="1"/>
</dbReference>
<keyword evidence="1" id="KW-0238">DNA-binding</keyword>
<dbReference type="InterPro" id="IPR018060">
    <property type="entry name" value="HTH_AraC"/>
</dbReference>
<accession>A0ABS6SXB1</accession>
<reference evidence="3 4" key="1">
    <citation type="submission" date="2021-05" db="EMBL/GenBank/DDBJ databases">
        <title>Culturable bacteria isolated from Daya Bay.</title>
        <authorList>
            <person name="Zheng W."/>
            <person name="Yu S."/>
            <person name="Huang Y."/>
        </authorList>
    </citation>
    <scope>NUCLEOTIDE SEQUENCE [LARGE SCALE GENOMIC DNA]</scope>
    <source>
        <strain evidence="3 4">DP4N28-5</strain>
    </source>
</reference>
<organism evidence="3 4">
    <name type="scientific">Maritimibacter dapengensis</name>
    <dbReference type="NCBI Taxonomy" id="2836868"/>
    <lineage>
        <taxon>Bacteria</taxon>
        <taxon>Pseudomonadati</taxon>
        <taxon>Pseudomonadota</taxon>
        <taxon>Alphaproteobacteria</taxon>
        <taxon>Rhodobacterales</taxon>
        <taxon>Roseobacteraceae</taxon>
        <taxon>Maritimibacter</taxon>
    </lineage>
</organism>
<name>A0ABS6SXB1_9RHOB</name>
<gene>
    <name evidence="3" type="ORF">KJP28_01625</name>
</gene>
<dbReference type="SMART" id="SM00342">
    <property type="entry name" value="HTH_ARAC"/>
    <property type="match status" value="1"/>
</dbReference>
<dbReference type="Proteomes" id="UP000756530">
    <property type="component" value="Unassembled WGS sequence"/>
</dbReference>
<evidence type="ECO:0000259" key="2">
    <source>
        <dbReference type="PROSITE" id="PS01124"/>
    </source>
</evidence>